<feature type="compositionally biased region" description="Low complexity" evidence="3">
    <location>
        <begin position="67"/>
        <end position="78"/>
    </location>
</feature>
<keyword evidence="4" id="KW-0472">Membrane</keyword>
<dbReference type="SUPFAM" id="SSF48452">
    <property type="entry name" value="TPR-like"/>
    <property type="match status" value="1"/>
</dbReference>
<feature type="compositionally biased region" description="Acidic residues" evidence="3">
    <location>
        <begin position="373"/>
        <end position="383"/>
    </location>
</feature>
<evidence type="ECO:0000313" key="6">
    <source>
        <dbReference type="Proteomes" id="UP000241890"/>
    </source>
</evidence>
<keyword evidence="4" id="KW-0812">Transmembrane</keyword>
<dbReference type="SMART" id="SM00028">
    <property type="entry name" value="TPR"/>
    <property type="match status" value="3"/>
</dbReference>
<dbReference type="InterPro" id="IPR019734">
    <property type="entry name" value="TPR_rpt"/>
</dbReference>
<feature type="region of interest" description="Disordered" evidence="3">
    <location>
        <begin position="322"/>
        <end position="384"/>
    </location>
</feature>
<evidence type="ECO:0000313" key="5">
    <source>
        <dbReference type="EMBL" id="GBG33605.1"/>
    </source>
</evidence>
<feature type="compositionally biased region" description="Basic and acidic residues" evidence="3">
    <location>
        <begin position="112"/>
        <end position="122"/>
    </location>
</feature>
<feature type="compositionally biased region" description="Basic and acidic residues" evidence="3">
    <location>
        <begin position="332"/>
        <end position="351"/>
    </location>
</feature>
<evidence type="ECO:0000256" key="3">
    <source>
        <dbReference type="SAM" id="MobiDB-lite"/>
    </source>
</evidence>
<organism evidence="5 6">
    <name type="scientific">Hondaea fermentalgiana</name>
    <dbReference type="NCBI Taxonomy" id="2315210"/>
    <lineage>
        <taxon>Eukaryota</taxon>
        <taxon>Sar</taxon>
        <taxon>Stramenopiles</taxon>
        <taxon>Bigyra</taxon>
        <taxon>Labyrinthulomycetes</taxon>
        <taxon>Thraustochytrida</taxon>
        <taxon>Thraustochytriidae</taxon>
        <taxon>Hondaea</taxon>
    </lineage>
</organism>
<feature type="compositionally biased region" description="Polar residues" evidence="3">
    <location>
        <begin position="32"/>
        <end position="46"/>
    </location>
</feature>
<dbReference type="EMBL" id="BEYU01000163">
    <property type="protein sequence ID" value="GBG33605.1"/>
    <property type="molecule type" value="Genomic_DNA"/>
</dbReference>
<dbReference type="Gene3D" id="1.25.40.10">
    <property type="entry name" value="Tetratricopeptide repeat domain"/>
    <property type="match status" value="1"/>
</dbReference>
<dbReference type="Proteomes" id="UP000241890">
    <property type="component" value="Unassembled WGS sequence"/>
</dbReference>
<keyword evidence="4" id="KW-1133">Transmembrane helix</keyword>
<keyword evidence="5" id="KW-0413">Isomerase</keyword>
<gene>
    <name evidence="5" type="ORF">FCC1311_098282</name>
</gene>
<dbReference type="InterPro" id="IPR011990">
    <property type="entry name" value="TPR-like_helical_dom_sf"/>
</dbReference>
<evidence type="ECO:0000256" key="2">
    <source>
        <dbReference type="ARBA" id="ARBA00022803"/>
    </source>
</evidence>
<evidence type="ECO:0000256" key="1">
    <source>
        <dbReference type="ARBA" id="ARBA00022737"/>
    </source>
</evidence>
<name>A0A2R5GSN8_9STRA</name>
<dbReference type="OrthoDB" id="2423701at2759"/>
<keyword evidence="1" id="KW-0677">Repeat</keyword>
<dbReference type="InParanoid" id="A0A2R5GSN8"/>
<sequence length="413" mass="44701">MAVDEGVPRAALFAAVARAGLSAPETGAITASMTSTGAAPSSTAKTVSKLAEPVQKIKEPKADESNKPSNTSTSSSENDALKAPEQQQKQGEQEAEEKQGDQKVEKEEGDQKDEGAPKRERAPVGAAVITSFGAGKVKEFREDSATPYVIALEFGGVAHVAETEARWKKKLHEMTNTDKVEAAVEHKEKGNEKFKMQAFKDAITAYELALIYARQVKDDELRSECEPLMISLFQNLSIAQLRQGLFAEAVHNASEALQLNAKSVKALFFRAKAEKMRGNYSDASRDLALAIEMDPTNTELRAEVKLIRKELAATAEKERKMYGGLLSGDSNKGQELKAGKEEKGHEERVESAKLPSPEEEQEVRNDKHQFEGGDQDDEDDEEVNASVLLLAGGLAVVASLAAIGYLLAGKGKK</sequence>
<dbReference type="GO" id="GO:0016853">
    <property type="term" value="F:isomerase activity"/>
    <property type="evidence" value="ECO:0007669"/>
    <property type="project" value="UniProtKB-KW"/>
</dbReference>
<dbReference type="PANTHER" id="PTHR11242">
    <property type="entry name" value="ARYL HYDROCARBON RECEPTOR INTERACTING PROTEIN RELATED"/>
    <property type="match status" value="1"/>
</dbReference>
<feature type="compositionally biased region" description="Basic and acidic residues" evidence="3">
    <location>
        <begin position="96"/>
        <end position="106"/>
    </location>
</feature>
<feature type="compositionally biased region" description="Basic and acidic residues" evidence="3">
    <location>
        <begin position="362"/>
        <end position="371"/>
    </location>
</feature>
<dbReference type="AlphaFoldDB" id="A0A2R5GSN8"/>
<evidence type="ECO:0000256" key="4">
    <source>
        <dbReference type="SAM" id="Phobius"/>
    </source>
</evidence>
<protein>
    <submittedName>
        <fullName evidence="5">Peptidyl-prolyl cis-trans isomerase FKBP4</fullName>
    </submittedName>
</protein>
<dbReference type="InterPro" id="IPR039663">
    <property type="entry name" value="AIP/AIPL1/TTC9"/>
</dbReference>
<keyword evidence="6" id="KW-1185">Reference proteome</keyword>
<comment type="caution">
    <text evidence="5">The sequence shown here is derived from an EMBL/GenBank/DDBJ whole genome shotgun (WGS) entry which is preliminary data.</text>
</comment>
<reference evidence="5 6" key="1">
    <citation type="submission" date="2017-12" db="EMBL/GenBank/DDBJ databases">
        <title>Sequencing, de novo assembly and annotation of complete genome of a new Thraustochytrid species, strain FCC1311.</title>
        <authorList>
            <person name="Sedici K."/>
            <person name="Godart F."/>
            <person name="Aiese Cigliano R."/>
            <person name="Sanseverino W."/>
            <person name="Barakat M."/>
            <person name="Ortet P."/>
            <person name="Marechal E."/>
            <person name="Cagnac O."/>
            <person name="Amato A."/>
        </authorList>
    </citation>
    <scope>NUCLEOTIDE SEQUENCE [LARGE SCALE GENOMIC DNA]</scope>
</reference>
<feature type="transmembrane region" description="Helical" evidence="4">
    <location>
        <begin position="387"/>
        <end position="408"/>
    </location>
</feature>
<accession>A0A2R5GSN8</accession>
<dbReference type="PANTHER" id="PTHR11242:SF0">
    <property type="entry name" value="TPR_REGION DOMAIN-CONTAINING PROTEIN"/>
    <property type="match status" value="1"/>
</dbReference>
<feature type="compositionally biased region" description="Basic and acidic residues" evidence="3">
    <location>
        <begin position="55"/>
        <end position="66"/>
    </location>
</feature>
<proteinExistence type="predicted"/>
<feature type="region of interest" description="Disordered" evidence="3">
    <location>
        <begin position="32"/>
        <end position="124"/>
    </location>
</feature>
<keyword evidence="2" id="KW-0802">TPR repeat</keyword>